<dbReference type="AlphaFoldDB" id="A0A7S2RMJ5"/>
<feature type="compositionally biased region" description="Basic and acidic residues" evidence="1">
    <location>
        <begin position="98"/>
        <end position="107"/>
    </location>
</feature>
<protein>
    <submittedName>
        <fullName evidence="2">Uncharacterized protein</fullName>
    </submittedName>
</protein>
<evidence type="ECO:0000256" key="1">
    <source>
        <dbReference type="SAM" id="MobiDB-lite"/>
    </source>
</evidence>
<dbReference type="EMBL" id="HBHK01008214">
    <property type="protein sequence ID" value="CAD9675501.1"/>
    <property type="molecule type" value="Transcribed_RNA"/>
</dbReference>
<sequence>MGVRATFNSFSTAMDRDMSRNFGTECSPKPRDDSLFGESKSDMSQLFQRLNRQACLDYYINLDLEQRSRDKSLRRYREKRQRRSFNRRLYRNKARQTSRSEEISREQEKDFLLSNPLAMDDSILGLLVVDDWKGEQN</sequence>
<organism evidence="2">
    <name type="scientific">Mucochytrium quahogii</name>
    <dbReference type="NCBI Taxonomy" id="96639"/>
    <lineage>
        <taxon>Eukaryota</taxon>
        <taxon>Sar</taxon>
        <taxon>Stramenopiles</taxon>
        <taxon>Bigyra</taxon>
        <taxon>Labyrinthulomycetes</taxon>
        <taxon>Thraustochytrida</taxon>
        <taxon>Thraustochytriidae</taxon>
        <taxon>Mucochytrium</taxon>
    </lineage>
</organism>
<feature type="region of interest" description="Disordered" evidence="1">
    <location>
        <begin position="18"/>
        <end position="38"/>
    </location>
</feature>
<gene>
    <name evidence="2" type="ORF">QSP1433_LOCUS5087</name>
</gene>
<name>A0A7S2RMJ5_9STRA</name>
<feature type="compositionally biased region" description="Basic residues" evidence="1">
    <location>
        <begin position="87"/>
        <end position="96"/>
    </location>
</feature>
<accession>A0A7S2RMJ5</accession>
<feature type="region of interest" description="Disordered" evidence="1">
    <location>
        <begin position="87"/>
        <end position="107"/>
    </location>
</feature>
<evidence type="ECO:0000313" key="2">
    <source>
        <dbReference type="EMBL" id="CAD9675501.1"/>
    </source>
</evidence>
<reference evidence="2" key="1">
    <citation type="submission" date="2021-01" db="EMBL/GenBank/DDBJ databases">
        <authorList>
            <person name="Corre E."/>
            <person name="Pelletier E."/>
            <person name="Niang G."/>
            <person name="Scheremetjew M."/>
            <person name="Finn R."/>
            <person name="Kale V."/>
            <person name="Holt S."/>
            <person name="Cochrane G."/>
            <person name="Meng A."/>
            <person name="Brown T."/>
            <person name="Cohen L."/>
        </authorList>
    </citation>
    <scope>NUCLEOTIDE SEQUENCE</scope>
    <source>
        <strain evidence="2">NY070348D</strain>
    </source>
</reference>
<proteinExistence type="predicted"/>